<keyword evidence="2" id="KW-1185">Reference proteome</keyword>
<sequence length="106" mass="12116">MLKAAQWTPWSWQKLRDAMAETTALLLSAEQQQELEQLKAQRQPEQQEGGAEKVLDWDAAVARATSMDLTAVQAYLYKAGGGEEARVEDEFEILNEMNFLHVRFRC</sequence>
<name>A0A3P8A754_HELPZ</name>
<gene>
    <name evidence="1" type="ORF">HPBE_LOCUS12473</name>
</gene>
<proteinExistence type="predicted"/>
<reference evidence="1 2" key="1">
    <citation type="submission" date="2018-11" db="EMBL/GenBank/DDBJ databases">
        <authorList>
            <consortium name="Pathogen Informatics"/>
        </authorList>
    </citation>
    <scope>NUCLEOTIDE SEQUENCE [LARGE SCALE GENOMIC DNA]</scope>
</reference>
<organism evidence="1">
    <name type="scientific">Heligmosomoides polygyrus</name>
    <name type="common">Parasitic roundworm</name>
    <dbReference type="NCBI Taxonomy" id="6339"/>
    <lineage>
        <taxon>Eukaryota</taxon>
        <taxon>Metazoa</taxon>
        <taxon>Ecdysozoa</taxon>
        <taxon>Nematoda</taxon>
        <taxon>Chromadorea</taxon>
        <taxon>Rhabditida</taxon>
        <taxon>Rhabditina</taxon>
        <taxon>Rhabditomorpha</taxon>
        <taxon>Strongyloidea</taxon>
        <taxon>Heligmosomidae</taxon>
        <taxon>Heligmosomoides</taxon>
    </lineage>
</organism>
<accession>A0A3P8A754</accession>
<dbReference type="EMBL" id="UZAH01027512">
    <property type="protein sequence ID" value="VDO92294.1"/>
    <property type="molecule type" value="Genomic_DNA"/>
</dbReference>
<evidence type="ECO:0000313" key="3">
    <source>
        <dbReference type="WBParaSite" id="HPBE_0001247201-mRNA-1"/>
    </source>
</evidence>
<dbReference type="WBParaSite" id="HPBE_0001247201-mRNA-1">
    <property type="protein sequence ID" value="HPBE_0001247201-mRNA-1"/>
    <property type="gene ID" value="HPBE_0001247201"/>
</dbReference>
<evidence type="ECO:0000313" key="2">
    <source>
        <dbReference type="Proteomes" id="UP000050761"/>
    </source>
</evidence>
<reference evidence="3" key="2">
    <citation type="submission" date="2019-09" db="UniProtKB">
        <authorList>
            <consortium name="WormBaseParasite"/>
        </authorList>
    </citation>
    <scope>IDENTIFICATION</scope>
</reference>
<protein>
    <submittedName>
        <fullName evidence="3">TAP-C domain-containing protein</fullName>
    </submittedName>
</protein>
<dbReference type="Proteomes" id="UP000050761">
    <property type="component" value="Unassembled WGS sequence"/>
</dbReference>
<dbReference type="AlphaFoldDB" id="A0A3P8A754"/>
<evidence type="ECO:0000313" key="1">
    <source>
        <dbReference type="EMBL" id="VDO92294.1"/>
    </source>
</evidence>